<keyword evidence="2" id="KW-1185">Reference proteome</keyword>
<dbReference type="InterPro" id="IPR058006">
    <property type="entry name" value="1.05"/>
</dbReference>
<name>A0A2U7N8G2_9CAUD</name>
<reference evidence="1 2" key="1">
    <citation type="submission" date="2017-04" db="EMBL/GenBank/DDBJ databases">
        <title>Isolation of lytic bacteriophages infecting Pseudomonas strains for biocontrol of fish and shrimp spoilage during chilled storage.</title>
        <authorList>
            <person name="Yang Z."/>
            <person name="Tao X."/>
            <person name="Gao L."/>
            <person name="Rao S."/>
        </authorList>
    </citation>
    <scope>NUCLEOTIDE SEQUENCE [LARGE SCALE GENOMIC DNA]</scope>
</reference>
<proteinExistence type="predicted"/>
<evidence type="ECO:0000313" key="2">
    <source>
        <dbReference type="Proteomes" id="UP000248293"/>
    </source>
</evidence>
<dbReference type="Proteomes" id="UP000248293">
    <property type="component" value="Segment"/>
</dbReference>
<dbReference type="EMBL" id="KY971611">
    <property type="protein sequence ID" value="ASD52183.1"/>
    <property type="molecule type" value="Genomic_DNA"/>
</dbReference>
<dbReference type="Pfam" id="PF25755">
    <property type="entry name" value="Phage_T3_1_05"/>
    <property type="match status" value="1"/>
</dbReference>
<sequence>MEVRQIRFKVLREVESKVVCKGSGGRSGSFIKTVEQAQQRDWSLGLGPCGRVVTKLEMVISEGLLAISQTSFPMGVDVNNAVLARKEREIKVFYYKISEVIGRIEATQV</sequence>
<accession>A0A2U7N8G2</accession>
<organism evidence="1 2">
    <name type="scientific">Pseudomonas phage PspYZU08</name>
    <dbReference type="NCBI Taxonomy" id="1983557"/>
    <lineage>
        <taxon>Viruses</taxon>
        <taxon>Duplodnaviria</taxon>
        <taxon>Heunggongvirae</taxon>
        <taxon>Uroviricota</taxon>
        <taxon>Caudoviricetes</taxon>
        <taxon>Autographivirales</taxon>
        <taxon>Autotranscriptaviridae</taxon>
        <taxon>Studiervirinae</taxon>
        <taxon>Pijolavirus</taxon>
        <taxon>Pijolavirus PspYZU08</taxon>
    </lineage>
</organism>
<evidence type="ECO:0000313" key="1">
    <source>
        <dbReference type="EMBL" id="ASD52183.1"/>
    </source>
</evidence>
<protein>
    <submittedName>
        <fullName evidence="1">Uncharacterized protein</fullName>
    </submittedName>
</protein>
<gene>
    <name evidence="1" type="ORF">PspYZU08_07</name>
</gene>